<reference evidence="4 5" key="1">
    <citation type="submission" date="2016-10" db="EMBL/GenBank/DDBJ databases">
        <authorList>
            <person name="de Groot N.N."/>
        </authorList>
    </citation>
    <scope>NUCLEOTIDE SEQUENCE [LARGE SCALE GENOMIC DNA]</scope>
    <source>
        <strain evidence="4 5">DSM 797</strain>
    </source>
</reference>
<dbReference type="AlphaFoldDB" id="A0A1G9PGY2"/>
<feature type="repeat" description="Cell wall-binding" evidence="2">
    <location>
        <begin position="505"/>
        <end position="524"/>
    </location>
</feature>
<protein>
    <submittedName>
        <fullName evidence="4">Putative cell wall binding repeat-containing protein</fullName>
    </submittedName>
</protein>
<sequence length="585" mass="66856">MLLKSKCKSVLAITLITASCMMSVEAINAYAQEDQVSQAKQVSETENKEGNVSRVLDPDKISLESIISNVIIENGDSIYEPFQYAKVGVEITNENVEYINVNGSSFYYNKDSNLFEGTIGNKKIETIVVYYKNGLKKIYTRDTNNENTFKKFDVDVKKLELLSLDIEKTENLSVGDKVKVSAKLNMKNTADKMPWRIGLKFANSNAPKGEYIISLVYNKDKDVYEGYLGYGLEPPRDDTPVFHYTEKGGIPYDGESKLIEVGVYVADFYEIYESVIKDKEALQKYSFSAQKYENPIKNIYYLGDKIKADVKNADDIESIAIEYDNSAFHDFKDRYHIVKLNKKEGNIFEGDSSIINLYDERVCKVIVYKSNGGYAIYDKKDYPNYVQTLQPNDDAKRKHKWVMLDDKWYLYEISQSQGKANYKMQTGWKLVDNKWYYLKSDGKMATGWEKVNGTWYYLEDSGKMATGWKMVDGIWYYLDGSGAMQKGWEKVNGTWYYLDGSGAMKTGWQKVNGTWYYLKSSGAMATGWIDLSGTWYYLDGSGAMKTGWQKISGKWYYMYGSGAMAKNTVIDGWRINSSGVATKIK</sequence>
<keyword evidence="3" id="KW-0732">Signal</keyword>
<dbReference type="Pfam" id="PF01473">
    <property type="entry name" value="Choline_bind_1"/>
    <property type="match status" value="1"/>
</dbReference>
<dbReference type="Proteomes" id="UP000199068">
    <property type="component" value="Unassembled WGS sequence"/>
</dbReference>
<feature type="repeat" description="Cell wall-binding" evidence="2">
    <location>
        <begin position="545"/>
        <end position="564"/>
    </location>
</feature>
<evidence type="ECO:0000256" key="2">
    <source>
        <dbReference type="PROSITE-ProRule" id="PRU00591"/>
    </source>
</evidence>
<organism evidence="4 5">
    <name type="scientific">Romboutsia lituseburensis DSM 797</name>
    <dbReference type="NCBI Taxonomy" id="1121325"/>
    <lineage>
        <taxon>Bacteria</taxon>
        <taxon>Bacillati</taxon>
        <taxon>Bacillota</taxon>
        <taxon>Clostridia</taxon>
        <taxon>Peptostreptococcales</taxon>
        <taxon>Peptostreptococcaceae</taxon>
        <taxon>Romboutsia</taxon>
    </lineage>
</organism>
<evidence type="ECO:0000256" key="3">
    <source>
        <dbReference type="SAM" id="SignalP"/>
    </source>
</evidence>
<feature type="repeat" description="Cell wall-binding" evidence="2">
    <location>
        <begin position="525"/>
        <end position="544"/>
    </location>
</feature>
<dbReference type="SUPFAM" id="SSF69360">
    <property type="entry name" value="Cell wall binding repeat"/>
    <property type="match status" value="1"/>
</dbReference>
<dbReference type="Gene3D" id="2.10.270.10">
    <property type="entry name" value="Cholin Binding"/>
    <property type="match status" value="2"/>
</dbReference>
<proteinExistence type="predicted"/>
<dbReference type="PROSITE" id="PS51170">
    <property type="entry name" value="CW"/>
    <property type="match status" value="7"/>
</dbReference>
<name>A0A1G9PGY2_9FIRM</name>
<feature type="signal peptide" evidence="3">
    <location>
        <begin position="1"/>
        <end position="31"/>
    </location>
</feature>
<feature type="repeat" description="Cell wall-binding" evidence="2">
    <location>
        <begin position="465"/>
        <end position="484"/>
    </location>
</feature>
<keyword evidence="5" id="KW-1185">Reference proteome</keyword>
<feature type="chain" id="PRO_5038839664" evidence="3">
    <location>
        <begin position="32"/>
        <end position="585"/>
    </location>
</feature>
<evidence type="ECO:0000313" key="4">
    <source>
        <dbReference type="EMBL" id="SDL97751.1"/>
    </source>
</evidence>
<gene>
    <name evidence="4" type="ORF">SAMN04515677_104348</name>
</gene>
<dbReference type="RefSeq" id="WP_139149835.1">
    <property type="nucleotide sequence ID" value="NZ_FNGW01000004.1"/>
</dbReference>
<dbReference type="STRING" id="1121325.SAMN04515677_104348"/>
<feature type="repeat" description="Cell wall-binding" evidence="2">
    <location>
        <begin position="445"/>
        <end position="464"/>
    </location>
</feature>
<feature type="repeat" description="Cell wall-binding" evidence="2">
    <location>
        <begin position="425"/>
        <end position="444"/>
    </location>
</feature>
<evidence type="ECO:0000256" key="1">
    <source>
        <dbReference type="ARBA" id="ARBA00022737"/>
    </source>
</evidence>
<dbReference type="EMBL" id="FNGW01000004">
    <property type="protein sequence ID" value="SDL97751.1"/>
    <property type="molecule type" value="Genomic_DNA"/>
</dbReference>
<dbReference type="InterPro" id="IPR018337">
    <property type="entry name" value="Cell_wall/Cho-bd_repeat"/>
</dbReference>
<evidence type="ECO:0000313" key="5">
    <source>
        <dbReference type="Proteomes" id="UP000199068"/>
    </source>
</evidence>
<accession>A0A1G9PGY2</accession>
<dbReference type="PROSITE" id="PS51257">
    <property type="entry name" value="PROKAR_LIPOPROTEIN"/>
    <property type="match status" value="1"/>
</dbReference>
<keyword evidence="1" id="KW-0677">Repeat</keyword>
<feature type="repeat" description="Cell wall-binding" evidence="2">
    <location>
        <begin position="485"/>
        <end position="504"/>
    </location>
</feature>
<dbReference type="Pfam" id="PF19127">
    <property type="entry name" value="Choline_bind_3"/>
    <property type="match status" value="2"/>
</dbReference>